<dbReference type="KEGG" id="sflv:IC614_06140"/>
<keyword evidence="2" id="KW-1185">Reference proteome</keyword>
<reference evidence="1 2" key="1">
    <citation type="submission" date="2020-11" db="EMBL/GenBank/DDBJ databases">
        <title>Genome seq and assembly of Sphingosinicella sp.</title>
        <authorList>
            <person name="Chhetri G."/>
        </authorList>
    </citation>
    <scope>NUCLEOTIDE SEQUENCE [LARGE SCALE GENOMIC DNA]</scope>
    <source>
        <strain evidence="1 2">UDD2</strain>
    </source>
</reference>
<dbReference type="AlphaFoldDB" id="A0A7T2LN20"/>
<protein>
    <submittedName>
        <fullName evidence="1">Uncharacterized protein</fullName>
    </submittedName>
</protein>
<dbReference type="RefSeq" id="WP_200973000.1">
    <property type="nucleotide sequence ID" value="NZ_CP065592.1"/>
</dbReference>
<proteinExistence type="predicted"/>
<accession>A0A7T2LN20</accession>
<name>A0A7T2LN20_9SPHN</name>
<dbReference type="EMBL" id="CP065592">
    <property type="protein sequence ID" value="QPQ56140.1"/>
    <property type="molecule type" value="Genomic_DNA"/>
</dbReference>
<organism evidence="1 2">
    <name type="scientific">Allosphingosinicella flava</name>
    <dbReference type="NCBI Taxonomy" id="2771430"/>
    <lineage>
        <taxon>Bacteria</taxon>
        <taxon>Pseudomonadati</taxon>
        <taxon>Pseudomonadota</taxon>
        <taxon>Alphaproteobacteria</taxon>
        <taxon>Sphingomonadales</taxon>
        <taxon>Sphingomonadaceae</taxon>
        <taxon>Allosphingosinicella</taxon>
    </lineage>
</organism>
<evidence type="ECO:0000313" key="2">
    <source>
        <dbReference type="Proteomes" id="UP000594873"/>
    </source>
</evidence>
<gene>
    <name evidence="1" type="ORF">IC614_06140</name>
</gene>
<evidence type="ECO:0000313" key="1">
    <source>
        <dbReference type="EMBL" id="QPQ56140.1"/>
    </source>
</evidence>
<dbReference type="Proteomes" id="UP000594873">
    <property type="component" value="Chromosome"/>
</dbReference>
<sequence length="92" mass="9911">MDETEADIVKAEVVAIQAVLMAVFRRLATDRADLAPLFCRAFDEAETILAGVAVKLGLETPLSSMTGAMTVLEEFRRAVLGDESGCHDAVRD</sequence>